<reference evidence="26" key="1">
    <citation type="submission" date="2016-11" db="EMBL/GenBank/DDBJ databases">
        <authorList>
            <person name="Varghese N."/>
            <person name="Submissions S."/>
        </authorList>
    </citation>
    <scope>NUCLEOTIDE SEQUENCE [LARGE SCALE GENOMIC DNA]</scope>
    <source>
        <strain evidence="26">USBA-503</strain>
    </source>
</reference>
<feature type="transmembrane region" description="Helical" evidence="23">
    <location>
        <begin position="103"/>
        <end position="123"/>
    </location>
</feature>
<name>A0A1M6QQR9_9BACL</name>
<keyword evidence="16 23" id="KW-1133">Transmembrane helix</keyword>
<gene>
    <name evidence="25" type="ORF">SAMN05443507_11081</name>
</gene>
<keyword evidence="18" id="KW-0406">Ion transport</keyword>
<dbReference type="Gene3D" id="3.30.70.100">
    <property type="match status" value="1"/>
</dbReference>
<evidence type="ECO:0000256" key="10">
    <source>
        <dbReference type="ARBA" id="ARBA00022737"/>
    </source>
</evidence>
<organism evidence="25 26">
    <name type="scientific">Alicyclobacillus tolerans</name>
    <dbReference type="NCBI Taxonomy" id="90970"/>
    <lineage>
        <taxon>Bacteria</taxon>
        <taxon>Bacillati</taxon>
        <taxon>Bacillota</taxon>
        <taxon>Bacilli</taxon>
        <taxon>Bacillales</taxon>
        <taxon>Alicyclobacillaceae</taxon>
        <taxon>Alicyclobacillus</taxon>
    </lineage>
</organism>
<dbReference type="InterPro" id="IPR059000">
    <property type="entry name" value="ATPase_P-type_domA"/>
</dbReference>
<keyword evidence="5" id="KW-0813">Transport</keyword>
<dbReference type="FunFam" id="3.40.50.1000:FF:000144">
    <property type="entry name" value="copper-transporting ATPase 1 isoform X2"/>
    <property type="match status" value="1"/>
</dbReference>
<evidence type="ECO:0000256" key="17">
    <source>
        <dbReference type="ARBA" id="ARBA00023008"/>
    </source>
</evidence>
<keyword evidence="26" id="KW-1185">Reference proteome</keyword>
<evidence type="ECO:0000256" key="8">
    <source>
        <dbReference type="ARBA" id="ARBA00022692"/>
    </source>
</evidence>
<feature type="domain" description="HMA" evidence="24">
    <location>
        <begin position="13"/>
        <end position="79"/>
    </location>
</feature>
<keyword evidence="14" id="KW-0460">Magnesium</keyword>
<feature type="transmembrane region" description="Helical" evidence="23">
    <location>
        <begin position="342"/>
        <end position="364"/>
    </location>
</feature>
<evidence type="ECO:0000313" key="26">
    <source>
        <dbReference type="Proteomes" id="UP000184016"/>
    </source>
</evidence>
<dbReference type="SUPFAM" id="SSF81653">
    <property type="entry name" value="Calcium ATPase, transduction domain A"/>
    <property type="match status" value="1"/>
</dbReference>
<dbReference type="EMBL" id="FRAF01000010">
    <property type="protein sequence ID" value="SHK22443.1"/>
    <property type="molecule type" value="Genomic_DNA"/>
</dbReference>
<dbReference type="InterPro" id="IPR023298">
    <property type="entry name" value="ATPase_P-typ_TM_dom_sf"/>
</dbReference>
<comment type="similarity">
    <text evidence="2 23">Belongs to the cation transport ATPase (P-type) (TC 3.A.3) family. Type IB subfamily.</text>
</comment>
<evidence type="ECO:0000256" key="20">
    <source>
        <dbReference type="ARBA" id="ARBA00029719"/>
    </source>
</evidence>
<proteinExistence type="inferred from homology"/>
<dbReference type="RefSeq" id="WP_072873926.1">
    <property type="nucleotide sequence ID" value="NZ_FRAF01000010.1"/>
</dbReference>
<feature type="transmembrane region" description="Helical" evidence="23">
    <location>
        <begin position="370"/>
        <end position="389"/>
    </location>
</feature>
<feature type="transmembrane region" description="Helical" evidence="23">
    <location>
        <begin position="184"/>
        <end position="204"/>
    </location>
</feature>
<evidence type="ECO:0000259" key="24">
    <source>
        <dbReference type="PROSITE" id="PS50846"/>
    </source>
</evidence>
<dbReference type="GO" id="GO:0005524">
    <property type="term" value="F:ATP binding"/>
    <property type="evidence" value="ECO:0007669"/>
    <property type="project" value="UniProtKB-UniRule"/>
</dbReference>
<evidence type="ECO:0000256" key="22">
    <source>
        <dbReference type="ARBA" id="ARBA00049289"/>
    </source>
</evidence>
<keyword evidence="7" id="KW-0597">Phosphoprotein</keyword>
<evidence type="ECO:0000256" key="12">
    <source>
        <dbReference type="ARBA" id="ARBA00022796"/>
    </source>
</evidence>
<protein>
    <recommendedName>
        <fullName evidence="4">Copper-exporting P-type ATPase</fullName>
        <ecNumber evidence="3">7.2.2.8</ecNumber>
    </recommendedName>
    <alternativeName>
        <fullName evidence="20">Copper-exporting P-type ATPase A</fullName>
    </alternativeName>
    <alternativeName>
        <fullName evidence="21">Cu(+)-exporting ATPase</fullName>
    </alternativeName>
</protein>
<dbReference type="NCBIfam" id="TIGR01511">
    <property type="entry name" value="ATPase-IB1_Cu"/>
    <property type="match status" value="1"/>
</dbReference>
<dbReference type="Proteomes" id="UP000184016">
    <property type="component" value="Unassembled WGS sequence"/>
</dbReference>
<keyword evidence="13 23" id="KW-0067">ATP-binding</keyword>
<feature type="transmembrane region" description="Helical" evidence="23">
    <location>
        <begin position="129"/>
        <end position="147"/>
    </location>
</feature>
<keyword evidence="6 23" id="KW-1003">Cell membrane</keyword>
<dbReference type="InterPro" id="IPR036163">
    <property type="entry name" value="HMA_dom_sf"/>
</dbReference>
<dbReference type="InterPro" id="IPR001757">
    <property type="entry name" value="P_typ_ATPase"/>
</dbReference>
<sequence>MQQQIRKEKVLTRKSEFKIEGMTCAACAARIEKVLGRANGVTQVSVNLASEKGKVEYLSHLIDEKEILSKIEKAGYTAIPIQELNDAEERKQKSLAYRRDQRILGLSVILTLPLVVQMFVMLLGKSPFMSNWVSFALATPVQFYVGWRFYKGAYHALRGGAANMDVLVALGTTTAYVYSAIRTILGYPVTYFDSSATVITLIFMGKWLETRAKQESSSAIEQLADLAAKHAHVVKDGNVRDVAVEELQLGDLVRVYPGEKVPADGILVEGTAHIDESFLTGESVPVAKQAGDEVLAATMNQMDSFVMKVTRIGEHTVFSQVIRLVEEAQGSKAPVQRLADKISGVFVPTVLGIAILTFFLWGIFGTWSHALIAAVAVLVIACPCSLGLATPTAIMVGTGLGAAHGVLIKGGEHLEKAHQVNTVVFDKTGTLTLGKPTLTDIMTLSQSDTSHLLSIVAAVESQSDHPLAQAVVQYAKDQGIDFGHAEKAKIIPGRGIAGEWNGVSILIGNAQLMEDEQVQGFQIHPILQLEKEAKTVICVSVNGHFQGFIGIADTLKPEAKSTIEALQKLGIDVWMLTGDNEQTANAVARQLGIQQVMAGILPGEKAQKVLELKEQGRVVAMVGDGINDSPALAAADIGMAMGNGADVALETADIALMTSNLEAVVLAIQLSRLTMRKIRQNLFWAFFYNMLGVPLAALGILSPIIAGAAMALSSVSVVTNSLLLRRAKL</sequence>
<evidence type="ECO:0000256" key="18">
    <source>
        <dbReference type="ARBA" id="ARBA00023065"/>
    </source>
</evidence>
<dbReference type="PANTHER" id="PTHR43520:SF8">
    <property type="entry name" value="P-TYPE CU(+) TRANSPORTER"/>
    <property type="match status" value="1"/>
</dbReference>
<evidence type="ECO:0000313" key="25">
    <source>
        <dbReference type="EMBL" id="SHK22443.1"/>
    </source>
</evidence>
<evidence type="ECO:0000256" key="3">
    <source>
        <dbReference type="ARBA" id="ARBA00012517"/>
    </source>
</evidence>
<dbReference type="SUPFAM" id="SSF81665">
    <property type="entry name" value="Calcium ATPase, transmembrane domain M"/>
    <property type="match status" value="1"/>
</dbReference>
<evidence type="ECO:0000256" key="23">
    <source>
        <dbReference type="RuleBase" id="RU362081"/>
    </source>
</evidence>
<keyword evidence="10" id="KW-0677">Repeat</keyword>
<evidence type="ECO:0000256" key="9">
    <source>
        <dbReference type="ARBA" id="ARBA00022723"/>
    </source>
</evidence>
<dbReference type="Gene3D" id="2.70.150.10">
    <property type="entry name" value="Calcium-transporting ATPase, cytoplasmic transduction domain A"/>
    <property type="match status" value="1"/>
</dbReference>
<dbReference type="SUPFAM" id="SSF55008">
    <property type="entry name" value="HMA, heavy metal-associated domain"/>
    <property type="match status" value="1"/>
</dbReference>
<dbReference type="PROSITE" id="PS00154">
    <property type="entry name" value="ATPASE_E1_E2"/>
    <property type="match status" value="1"/>
</dbReference>
<keyword evidence="15" id="KW-1278">Translocase</keyword>
<dbReference type="PRINTS" id="PR00119">
    <property type="entry name" value="CATATPASE"/>
</dbReference>
<evidence type="ECO:0000256" key="4">
    <source>
        <dbReference type="ARBA" id="ARBA00015102"/>
    </source>
</evidence>
<evidence type="ECO:0000256" key="2">
    <source>
        <dbReference type="ARBA" id="ARBA00006024"/>
    </source>
</evidence>
<comment type="catalytic activity">
    <reaction evidence="22">
        <text>Cu(+)(in) + ATP + H2O = Cu(+)(out) + ADP + phosphate + H(+)</text>
        <dbReference type="Rhea" id="RHEA:25792"/>
        <dbReference type="ChEBI" id="CHEBI:15377"/>
        <dbReference type="ChEBI" id="CHEBI:15378"/>
        <dbReference type="ChEBI" id="CHEBI:30616"/>
        <dbReference type="ChEBI" id="CHEBI:43474"/>
        <dbReference type="ChEBI" id="CHEBI:49552"/>
        <dbReference type="ChEBI" id="CHEBI:456216"/>
        <dbReference type="EC" id="7.2.2.8"/>
    </reaction>
</comment>
<dbReference type="GO" id="GO:0043682">
    <property type="term" value="F:P-type divalent copper transporter activity"/>
    <property type="evidence" value="ECO:0007669"/>
    <property type="project" value="TreeGrafter"/>
</dbReference>
<keyword evidence="17" id="KW-0186">Copper</keyword>
<dbReference type="InterPro" id="IPR027256">
    <property type="entry name" value="P-typ_ATPase_IB"/>
</dbReference>
<dbReference type="EC" id="7.2.2.8" evidence="3"/>
<evidence type="ECO:0000256" key="5">
    <source>
        <dbReference type="ARBA" id="ARBA00022448"/>
    </source>
</evidence>
<dbReference type="InterPro" id="IPR006121">
    <property type="entry name" value="HMA_dom"/>
</dbReference>
<dbReference type="FunFam" id="2.70.150.10:FF:000020">
    <property type="entry name" value="Copper-exporting P-type ATPase A"/>
    <property type="match status" value="1"/>
</dbReference>
<dbReference type="InterPro" id="IPR008250">
    <property type="entry name" value="ATPase_P-typ_transduc_dom_A_sf"/>
</dbReference>
<dbReference type="PRINTS" id="PR00943">
    <property type="entry name" value="CUATPASE"/>
</dbReference>
<comment type="subcellular location">
    <subcellularLocation>
        <location evidence="1">Cell membrane</location>
        <topology evidence="1">Multi-pass membrane protein</topology>
    </subcellularLocation>
</comment>
<feature type="transmembrane region" description="Helical" evidence="23">
    <location>
        <begin position="159"/>
        <end position="178"/>
    </location>
</feature>
<evidence type="ECO:0000256" key="13">
    <source>
        <dbReference type="ARBA" id="ARBA00022840"/>
    </source>
</evidence>
<accession>A0A1M6QQR9</accession>
<feature type="transmembrane region" description="Helical" evidence="23">
    <location>
        <begin position="681"/>
        <end position="698"/>
    </location>
</feature>
<dbReference type="GO" id="GO:0055070">
    <property type="term" value="P:copper ion homeostasis"/>
    <property type="evidence" value="ECO:0007669"/>
    <property type="project" value="TreeGrafter"/>
</dbReference>
<dbReference type="PANTHER" id="PTHR43520">
    <property type="entry name" value="ATP7, ISOFORM B"/>
    <property type="match status" value="1"/>
</dbReference>
<feature type="transmembrane region" description="Helical" evidence="23">
    <location>
        <begin position="704"/>
        <end position="724"/>
    </location>
</feature>
<dbReference type="OrthoDB" id="9813266at2"/>
<dbReference type="Pfam" id="PF00702">
    <property type="entry name" value="Hydrolase"/>
    <property type="match status" value="1"/>
</dbReference>
<dbReference type="Pfam" id="PF00122">
    <property type="entry name" value="E1-E2_ATPase"/>
    <property type="match status" value="1"/>
</dbReference>
<keyword evidence="9 23" id="KW-0479">Metal-binding</keyword>
<dbReference type="SFLD" id="SFLDG00002">
    <property type="entry name" value="C1.7:_P-type_atpase_like"/>
    <property type="match status" value="1"/>
</dbReference>
<dbReference type="CDD" id="cd00371">
    <property type="entry name" value="HMA"/>
    <property type="match status" value="1"/>
</dbReference>
<keyword evidence="11 23" id="KW-0547">Nucleotide-binding</keyword>
<evidence type="ECO:0000256" key="7">
    <source>
        <dbReference type="ARBA" id="ARBA00022553"/>
    </source>
</evidence>
<keyword evidence="19 23" id="KW-0472">Membrane</keyword>
<dbReference type="AlphaFoldDB" id="A0A1M6QQR9"/>
<dbReference type="InterPro" id="IPR036412">
    <property type="entry name" value="HAD-like_sf"/>
</dbReference>
<dbReference type="InterPro" id="IPR023214">
    <property type="entry name" value="HAD_sf"/>
</dbReference>
<evidence type="ECO:0000256" key="15">
    <source>
        <dbReference type="ARBA" id="ARBA00022967"/>
    </source>
</evidence>
<dbReference type="InterPro" id="IPR044492">
    <property type="entry name" value="P_typ_ATPase_HD_dom"/>
</dbReference>
<dbReference type="GO" id="GO:0005886">
    <property type="term" value="C:plasma membrane"/>
    <property type="evidence" value="ECO:0007669"/>
    <property type="project" value="UniProtKB-SubCell"/>
</dbReference>
<evidence type="ECO:0000256" key="14">
    <source>
        <dbReference type="ARBA" id="ARBA00022842"/>
    </source>
</evidence>
<dbReference type="NCBIfam" id="TIGR01525">
    <property type="entry name" value="ATPase-IB_hvy"/>
    <property type="match status" value="1"/>
</dbReference>
<dbReference type="PROSITE" id="PS01047">
    <property type="entry name" value="HMA_1"/>
    <property type="match status" value="1"/>
</dbReference>
<evidence type="ECO:0000256" key="6">
    <source>
        <dbReference type="ARBA" id="ARBA00022475"/>
    </source>
</evidence>
<dbReference type="PROSITE" id="PS01229">
    <property type="entry name" value="COF_2"/>
    <property type="match status" value="1"/>
</dbReference>
<keyword evidence="8 23" id="KW-0812">Transmembrane</keyword>
<dbReference type="GO" id="GO:0140581">
    <property type="term" value="F:P-type monovalent copper transporter activity"/>
    <property type="evidence" value="ECO:0007669"/>
    <property type="project" value="UniProtKB-EC"/>
</dbReference>
<dbReference type="GO" id="GO:0005507">
    <property type="term" value="F:copper ion binding"/>
    <property type="evidence" value="ECO:0007669"/>
    <property type="project" value="TreeGrafter"/>
</dbReference>
<dbReference type="SFLD" id="SFLDF00027">
    <property type="entry name" value="p-type_atpase"/>
    <property type="match status" value="1"/>
</dbReference>
<dbReference type="SFLD" id="SFLDS00003">
    <property type="entry name" value="Haloacid_Dehalogenase"/>
    <property type="match status" value="1"/>
</dbReference>
<dbReference type="InterPro" id="IPR017969">
    <property type="entry name" value="Heavy-metal-associated_CS"/>
</dbReference>
<dbReference type="CDD" id="cd02094">
    <property type="entry name" value="P-type_ATPase_Cu-like"/>
    <property type="match status" value="1"/>
</dbReference>
<dbReference type="Pfam" id="PF00403">
    <property type="entry name" value="HMA"/>
    <property type="match status" value="1"/>
</dbReference>
<dbReference type="FunFam" id="3.30.70.100:FF:000005">
    <property type="entry name" value="Copper-exporting P-type ATPase A"/>
    <property type="match status" value="1"/>
</dbReference>
<dbReference type="GO" id="GO:0016887">
    <property type="term" value="F:ATP hydrolysis activity"/>
    <property type="evidence" value="ECO:0007669"/>
    <property type="project" value="InterPro"/>
</dbReference>
<evidence type="ECO:0000256" key="19">
    <source>
        <dbReference type="ARBA" id="ARBA00023136"/>
    </source>
</evidence>
<keyword evidence="12" id="KW-0187">Copper transport</keyword>
<evidence type="ECO:0000256" key="16">
    <source>
        <dbReference type="ARBA" id="ARBA00022989"/>
    </source>
</evidence>
<dbReference type="PROSITE" id="PS50846">
    <property type="entry name" value="HMA_2"/>
    <property type="match status" value="1"/>
</dbReference>
<dbReference type="STRING" id="1830138.SAMN05443507_11081"/>
<evidence type="ECO:0000256" key="11">
    <source>
        <dbReference type="ARBA" id="ARBA00022741"/>
    </source>
</evidence>
<evidence type="ECO:0000256" key="1">
    <source>
        <dbReference type="ARBA" id="ARBA00004651"/>
    </source>
</evidence>
<dbReference type="InterPro" id="IPR018303">
    <property type="entry name" value="ATPase_P-typ_P_site"/>
</dbReference>
<evidence type="ECO:0000256" key="21">
    <source>
        <dbReference type="ARBA" id="ARBA00033239"/>
    </source>
</evidence>
<dbReference type="Gene3D" id="3.40.50.1000">
    <property type="entry name" value="HAD superfamily/HAD-like"/>
    <property type="match status" value="1"/>
</dbReference>
<dbReference type="InterPro" id="IPR023299">
    <property type="entry name" value="ATPase_P-typ_cyto_dom_N"/>
</dbReference>
<dbReference type="Gene3D" id="3.40.1110.10">
    <property type="entry name" value="Calcium-transporting ATPase, cytoplasmic domain N"/>
    <property type="match status" value="1"/>
</dbReference>
<dbReference type="NCBIfam" id="TIGR01494">
    <property type="entry name" value="ATPase_P-type"/>
    <property type="match status" value="1"/>
</dbReference>
<dbReference type="SUPFAM" id="SSF56784">
    <property type="entry name" value="HAD-like"/>
    <property type="match status" value="1"/>
</dbReference>